<keyword evidence="4" id="KW-0472">Membrane</keyword>
<name>A0A841U6L7_9BACL</name>
<dbReference type="CDD" id="cd12912">
    <property type="entry name" value="PDC2_MCP_like"/>
    <property type="match status" value="1"/>
</dbReference>
<gene>
    <name evidence="6" type="ORF">H7B90_28240</name>
</gene>
<dbReference type="InterPro" id="IPR041522">
    <property type="entry name" value="CdaR_GGDEF"/>
</dbReference>
<dbReference type="GO" id="GO:0043565">
    <property type="term" value="F:sequence-specific DNA binding"/>
    <property type="evidence" value="ECO:0007669"/>
    <property type="project" value="InterPro"/>
</dbReference>
<evidence type="ECO:0000313" key="6">
    <source>
        <dbReference type="EMBL" id="MBB6695292.1"/>
    </source>
</evidence>
<keyword evidence="1" id="KW-0805">Transcription regulation</keyword>
<dbReference type="SMART" id="SM00342">
    <property type="entry name" value="HTH_ARAC"/>
    <property type="match status" value="1"/>
</dbReference>
<dbReference type="Proteomes" id="UP000553776">
    <property type="component" value="Unassembled WGS sequence"/>
</dbReference>
<feature type="domain" description="HTH araC/xylS-type" evidence="5">
    <location>
        <begin position="658"/>
        <end position="757"/>
    </location>
</feature>
<dbReference type="EMBL" id="JACJVR010000120">
    <property type="protein sequence ID" value="MBB6695292.1"/>
    <property type="molecule type" value="Genomic_DNA"/>
</dbReference>
<keyword evidence="2" id="KW-0238">DNA-binding</keyword>
<dbReference type="Gene3D" id="1.10.10.60">
    <property type="entry name" value="Homeodomain-like"/>
    <property type="match status" value="2"/>
</dbReference>
<dbReference type="GO" id="GO:0003700">
    <property type="term" value="F:DNA-binding transcription factor activity"/>
    <property type="evidence" value="ECO:0007669"/>
    <property type="project" value="InterPro"/>
</dbReference>
<evidence type="ECO:0000256" key="2">
    <source>
        <dbReference type="ARBA" id="ARBA00023125"/>
    </source>
</evidence>
<sequence>MTFLRRLRQYRVYRRLVLSYLLLSVATISVLSVVLYAMFSDRAVKEAGRSSRQMLTQVGYTSDVVYEQVQRITGQLLSDPVILSFLYAKEDDKTVAYAANLFLARIQGIYPFIQNLGIYNLTTGAYIDTLGLTPDPGMARREETSPVGFFPRTVASLGGGVYRMLTFKIIPERSFENAPESAIVVDLDESYIRSTMRRIGGSSRTFVMDASGTVLSHSDPALFMNDLSASGYVRRILSAANAEGSFRERIDGEKQLVTYVRSPALDWYFVSVRPYAETIAGIDELRDWTIFAAALLALAGAGGSLLLSGTIYNPIRALLDKVHSASGAGQPSLLRLDEYQLLSEAFSGTMEEARTMRSSLERTRSALLDGYLVHLLRGNASKFEASAELKREAEKRLAGASLTVVLLKIDGFKTFRETTGAYDRGLFRFAVRNIAQEILGRSYTVAAAHPEEDETALILVSDAEKPDGQLLLSLGEVQDAVRRYYRLSLSAGIGDPAASLGEISGSYQSAREYLTSRLFLGHGCAAAAGTMPEERDRRQVRYPSAVEKRLLEAIRLCRRTGIRQEVAAFRSALAGCSYGQAVRHIQLLALAIVREFEPMAEGWNVDEERLYRLADEVRDAETLDEVEKRLTLLSFAVVDMLEDNRKNLGVTRNARLVEEVQRFVREHYAEHGLSLEAAAEHAGYSSGYIGKLFKSMTGTSFNDYVTHVRMERAKELLAETNDPVAQIGERVGVYNVPYFTTLFKKKYGITPSKYREQAPF</sequence>
<dbReference type="SUPFAM" id="SSF46689">
    <property type="entry name" value="Homeodomain-like"/>
    <property type="match status" value="2"/>
</dbReference>
<organism evidence="6 7">
    <name type="scientific">Cohnella xylanilytica</name>
    <dbReference type="NCBI Taxonomy" id="557555"/>
    <lineage>
        <taxon>Bacteria</taxon>
        <taxon>Bacillati</taxon>
        <taxon>Bacillota</taxon>
        <taxon>Bacilli</taxon>
        <taxon>Bacillales</taxon>
        <taxon>Paenibacillaceae</taxon>
        <taxon>Cohnella</taxon>
    </lineage>
</organism>
<dbReference type="InterPro" id="IPR018060">
    <property type="entry name" value="HTH_AraC"/>
</dbReference>
<dbReference type="AlphaFoldDB" id="A0A841U6L7"/>
<keyword evidence="7" id="KW-1185">Reference proteome</keyword>
<dbReference type="PRINTS" id="PR00032">
    <property type="entry name" value="HTHARAC"/>
</dbReference>
<feature type="transmembrane region" description="Helical" evidence="4">
    <location>
        <begin position="20"/>
        <end position="39"/>
    </location>
</feature>
<protein>
    <submittedName>
        <fullName evidence="6">Helix-turn-helix domain-containing protein</fullName>
    </submittedName>
</protein>
<comment type="caution">
    <text evidence="6">The sequence shown here is derived from an EMBL/GenBank/DDBJ whole genome shotgun (WGS) entry which is preliminary data.</text>
</comment>
<evidence type="ECO:0000313" key="7">
    <source>
        <dbReference type="Proteomes" id="UP000553776"/>
    </source>
</evidence>
<evidence type="ECO:0000256" key="4">
    <source>
        <dbReference type="SAM" id="Phobius"/>
    </source>
</evidence>
<dbReference type="Pfam" id="PF12833">
    <property type="entry name" value="HTH_18"/>
    <property type="match status" value="1"/>
</dbReference>
<keyword evidence="3" id="KW-0804">Transcription</keyword>
<dbReference type="PANTHER" id="PTHR43280:SF10">
    <property type="entry name" value="REGULATORY PROTEIN POCR"/>
    <property type="match status" value="1"/>
</dbReference>
<proteinExistence type="predicted"/>
<accession>A0A841U6L7</accession>
<evidence type="ECO:0000259" key="5">
    <source>
        <dbReference type="PROSITE" id="PS01124"/>
    </source>
</evidence>
<dbReference type="Gene3D" id="3.30.450.20">
    <property type="entry name" value="PAS domain"/>
    <property type="match status" value="1"/>
</dbReference>
<dbReference type="InterPro" id="IPR018062">
    <property type="entry name" value="HTH_AraC-typ_CS"/>
</dbReference>
<keyword evidence="4" id="KW-0812">Transmembrane</keyword>
<evidence type="ECO:0000256" key="3">
    <source>
        <dbReference type="ARBA" id="ARBA00023163"/>
    </source>
</evidence>
<evidence type="ECO:0000256" key="1">
    <source>
        <dbReference type="ARBA" id="ARBA00023015"/>
    </source>
</evidence>
<dbReference type="PANTHER" id="PTHR43280">
    <property type="entry name" value="ARAC-FAMILY TRANSCRIPTIONAL REGULATOR"/>
    <property type="match status" value="1"/>
</dbReference>
<dbReference type="PROSITE" id="PS01124">
    <property type="entry name" value="HTH_ARAC_FAMILY_2"/>
    <property type="match status" value="1"/>
</dbReference>
<dbReference type="InterPro" id="IPR009057">
    <property type="entry name" value="Homeodomain-like_sf"/>
</dbReference>
<dbReference type="InterPro" id="IPR020449">
    <property type="entry name" value="Tscrpt_reg_AraC-type_HTH"/>
</dbReference>
<dbReference type="Pfam" id="PF17853">
    <property type="entry name" value="GGDEF_2"/>
    <property type="match status" value="1"/>
</dbReference>
<dbReference type="PROSITE" id="PS00041">
    <property type="entry name" value="HTH_ARAC_FAMILY_1"/>
    <property type="match status" value="1"/>
</dbReference>
<dbReference type="RefSeq" id="WP_185139250.1">
    <property type="nucleotide sequence ID" value="NZ_JACJVR010000120.1"/>
</dbReference>
<reference evidence="6 7" key="1">
    <citation type="submission" date="2020-08" db="EMBL/GenBank/DDBJ databases">
        <title>Cohnella phylogeny.</title>
        <authorList>
            <person name="Dunlap C."/>
        </authorList>
    </citation>
    <scope>NUCLEOTIDE SEQUENCE [LARGE SCALE GENOMIC DNA]</scope>
    <source>
        <strain evidence="6 7">DSM 25239</strain>
    </source>
</reference>
<keyword evidence="4" id="KW-1133">Transmembrane helix</keyword>